<gene>
    <name evidence="1" type="ORF">Bca52824_047344</name>
</gene>
<dbReference type="EMBL" id="JAAMPC010000010">
    <property type="protein sequence ID" value="KAG2287740.1"/>
    <property type="molecule type" value="Genomic_DNA"/>
</dbReference>
<protein>
    <submittedName>
        <fullName evidence="1">Uncharacterized protein</fullName>
    </submittedName>
</protein>
<dbReference type="Proteomes" id="UP000886595">
    <property type="component" value="Unassembled WGS sequence"/>
</dbReference>
<accession>A0A8X7RIX8</accession>
<evidence type="ECO:0000313" key="1">
    <source>
        <dbReference type="EMBL" id="KAG2287740.1"/>
    </source>
</evidence>
<keyword evidence="2" id="KW-1185">Reference proteome</keyword>
<name>A0A8X7RIX8_BRACI</name>
<proteinExistence type="predicted"/>
<organism evidence="1 2">
    <name type="scientific">Brassica carinata</name>
    <name type="common">Ethiopian mustard</name>
    <name type="synonym">Abyssinian cabbage</name>
    <dbReference type="NCBI Taxonomy" id="52824"/>
    <lineage>
        <taxon>Eukaryota</taxon>
        <taxon>Viridiplantae</taxon>
        <taxon>Streptophyta</taxon>
        <taxon>Embryophyta</taxon>
        <taxon>Tracheophyta</taxon>
        <taxon>Spermatophyta</taxon>
        <taxon>Magnoliopsida</taxon>
        <taxon>eudicotyledons</taxon>
        <taxon>Gunneridae</taxon>
        <taxon>Pentapetalae</taxon>
        <taxon>rosids</taxon>
        <taxon>malvids</taxon>
        <taxon>Brassicales</taxon>
        <taxon>Brassicaceae</taxon>
        <taxon>Brassiceae</taxon>
        <taxon>Brassica</taxon>
    </lineage>
</organism>
<sequence length="171" mass="19588">MVSGNTLLTWATRCIMCPLRDICSGGSEPSPSFLSSVEPTSALVLAMLRLLLRGLRLGVVSGSSCKLYIRDIREPWRTLESQFKSVEDKLKKLTADLIDKTAYIFALLNSCIPSWLESNQWLKLERERNYVRYFKTCPQWQFHKTFELCFLLTTCENVCSYISGMCFPSFS</sequence>
<dbReference type="AlphaFoldDB" id="A0A8X7RIX8"/>
<evidence type="ECO:0000313" key="2">
    <source>
        <dbReference type="Proteomes" id="UP000886595"/>
    </source>
</evidence>
<comment type="caution">
    <text evidence="1">The sequence shown here is derived from an EMBL/GenBank/DDBJ whole genome shotgun (WGS) entry which is preliminary data.</text>
</comment>
<reference evidence="1 2" key="1">
    <citation type="submission" date="2020-02" db="EMBL/GenBank/DDBJ databases">
        <authorList>
            <person name="Ma Q."/>
            <person name="Huang Y."/>
            <person name="Song X."/>
            <person name="Pei D."/>
        </authorList>
    </citation>
    <scope>NUCLEOTIDE SEQUENCE [LARGE SCALE GENOMIC DNA]</scope>
    <source>
        <strain evidence="1">Sxm20200214</strain>
        <tissue evidence="1">Leaf</tissue>
    </source>
</reference>